<dbReference type="InterPro" id="IPR050249">
    <property type="entry name" value="Pseudomonas-type_ThrB"/>
</dbReference>
<dbReference type="PANTHER" id="PTHR21064:SF6">
    <property type="entry name" value="AMINOGLYCOSIDE PHOSPHOTRANSFERASE DOMAIN-CONTAINING PROTEIN"/>
    <property type="match status" value="1"/>
</dbReference>
<sequence length="328" mass="38273">MAYVRYIVEWGSKIMAPEEVLLEVCDYIGCDRSELHIIGGYDLNVYEAAIVGRSPVIIKLYEHGIHNTAHIQSEVEWVQYLHEYGIPVAAPLSLRGQLVHSLPTHFFTIYEKILGQRIQIHDEQVWNERLFKDWGAALAQMHAASEAYDGSPLVRPHWKEHALYQQEHHQLDPTVRSKWEQYCKWLSEQTVTPAEYGIVHGDLHQGNLLIKQNTPVIIDFGDSEYHWYAYDVAIAIYHAVSTVQAPEERRNFAERFHDAMMEGYTSHRSTRLITPRLNDFIDYRHVFSYVYHHTYADFSKLTDQQVIFMQNMKQSIVQQDHFLGFALA</sequence>
<evidence type="ECO:0000256" key="1">
    <source>
        <dbReference type="ARBA" id="ARBA00038240"/>
    </source>
</evidence>
<dbReference type="InterPro" id="IPR011009">
    <property type="entry name" value="Kinase-like_dom_sf"/>
</dbReference>
<gene>
    <name evidence="3" type="ORF">C7Y44_20325</name>
</gene>
<dbReference type="EMBL" id="SADY01000006">
    <property type="protein sequence ID" value="TQR43498.1"/>
    <property type="molecule type" value="Genomic_DNA"/>
</dbReference>
<evidence type="ECO:0000313" key="3">
    <source>
        <dbReference type="EMBL" id="TQR43498.1"/>
    </source>
</evidence>
<evidence type="ECO:0000313" key="4">
    <source>
        <dbReference type="Proteomes" id="UP000316208"/>
    </source>
</evidence>
<dbReference type="Pfam" id="PF01636">
    <property type="entry name" value="APH"/>
    <property type="match status" value="1"/>
</dbReference>
<evidence type="ECO:0000259" key="2">
    <source>
        <dbReference type="Pfam" id="PF01636"/>
    </source>
</evidence>
<organism evidence="3 4">
    <name type="scientific">Paenibacillus popilliae</name>
    <name type="common">Bacillus popilliae</name>
    <dbReference type="NCBI Taxonomy" id="78057"/>
    <lineage>
        <taxon>Bacteria</taxon>
        <taxon>Bacillati</taxon>
        <taxon>Bacillota</taxon>
        <taxon>Bacilli</taxon>
        <taxon>Bacillales</taxon>
        <taxon>Paenibacillaceae</taxon>
        <taxon>Paenibacillus</taxon>
    </lineage>
</organism>
<feature type="domain" description="Aminoglycoside phosphotransferase" evidence="2">
    <location>
        <begin position="39"/>
        <end position="262"/>
    </location>
</feature>
<comment type="similarity">
    <text evidence="1">Belongs to the pseudomonas-type ThrB family.</text>
</comment>
<proteinExistence type="inferred from homology"/>
<reference evidence="3 4" key="1">
    <citation type="submission" date="2018-03" db="EMBL/GenBank/DDBJ databases">
        <title>Aerobic endospore-forming bacteria genome sequencing and assembly.</title>
        <authorList>
            <person name="Cavalcante D.A."/>
            <person name="Driks A."/>
            <person name="Putonti C."/>
            <person name="De-Souza M.T."/>
        </authorList>
    </citation>
    <scope>NUCLEOTIDE SEQUENCE [LARGE SCALE GENOMIC DNA]</scope>
    <source>
        <strain evidence="3 4">SDF0028</strain>
    </source>
</reference>
<dbReference type="Gene3D" id="3.90.1200.10">
    <property type="match status" value="1"/>
</dbReference>
<protein>
    <recommendedName>
        <fullName evidence="2">Aminoglycoside phosphotransferase domain-containing protein</fullName>
    </recommendedName>
</protein>
<keyword evidence="4" id="KW-1185">Reference proteome</keyword>
<comment type="caution">
    <text evidence="3">The sequence shown here is derived from an EMBL/GenBank/DDBJ whole genome shotgun (WGS) entry which is preliminary data.</text>
</comment>
<dbReference type="PANTHER" id="PTHR21064">
    <property type="entry name" value="AMINOGLYCOSIDE PHOSPHOTRANSFERASE DOMAIN-CONTAINING PROTEIN-RELATED"/>
    <property type="match status" value="1"/>
</dbReference>
<accession>A0ABY3AL79</accession>
<dbReference type="Proteomes" id="UP000316208">
    <property type="component" value="Unassembled WGS sequence"/>
</dbReference>
<dbReference type="SUPFAM" id="SSF56112">
    <property type="entry name" value="Protein kinase-like (PK-like)"/>
    <property type="match status" value="1"/>
</dbReference>
<dbReference type="InterPro" id="IPR002575">
    <property type="entry name" value="Aminoglycoside_PTrfase"/>
</dbReference>
<name>A0ABY3AL79_PAEPP</name>